<keyword evidence="1" id="KW-0732">Signal</keyword>
<dbReference type="SUPFAM" id="SSF48452">
    <property type="entry name" value="TPR-like"/>
    <property type="match status" value="1"/>
</dbReference>
<accession>X1M3I5</accession>
<dbReference type="Pfam" id="PF13525">
    <property type="entry name" value="YfiO"/>
    <property type="match status" value="1"/>
</dbReference>
<comment type="caution">
    <text evidence="3">The sequence shown here is derived from an EMBL/GenBank/DDBJ whole genome shotgun (WGS) entry which is preliminary data.</text>
</comment>
<sequence>KFTEEAQFRVGKNYFLLGNKDMAKTELEKFIYLYTKSNFRVEAIYLLSQIFLQEEDWMDNIINLERLVREYPDSPYLPEALYGLSLSYYKKYEYEKSIKVGERYLKNYSNREYGDDILYIKAICWEKLENQEKAISDYQDLISKFPQSPYVGKARERLEVLEK</sequence>
<dbReference type="Pfam" id="PF13174">
    <property type="entry name" value="TPR_6"/>
    <property type="match status" value="1"/>
</dbReference>
<evidence type="ECO:0000256" key="1">
    <source>
        <dbReference type="ARBA" id="ARBA00022729"/>
    </source>
</evidence>
<feature type="domain" description="Outer membrane lipoprotein BamD-like" evidence="2">
    <location>
        <begin position="44"/>
        <end position="162"/>
    </location>
</feature>
<proteinExistence type="predicted"/>
<gene>
    <name evidence="3" type="ORF">S06H3_23990</name>
</gene>
<feature type="non-terminal residue" evidence="3">
    <location>
        <position position="1"/>
    </location>
</feature>
<dbReference type="InterPro" id="IPR019734">
    <property type="entry name" value="TPR_rpt"/>
</dbReference>
<evidence type="ECO:0000313" key="3">
    <source>
        <dbReference type="EMBL" id="GAI12621.1"/>
    </source>
</evidence>
<dbReference type="Gene3D" id="1.25.40.10">
    <property type="entry name" value="Tetratricopeptide repeat domain"/>
    <property type="match status" value="1"/>
</dbReference>
<dbReference type="EMBL" id="BARV01013190">
    <property type="protein sequence ID" value="GAI12621.1"/>
    <property type="molecule type" value="Genomic_DNA"/>
</dbReference>
<evidence type="ECO:0000259" key="2">
    <source>
        <dbReference type="Pfam" id="PF13525"/>
    </source>
</evidence>
<protein>
    <recommendedName>
        <fullName evidence="2">Outer membrane lipoprotein BamD-like domain-containing protein</fullName>
    </recommendedName>
</protein>
<organism evidence="3">
    <name type="scientific">marine sediment metagenome</name>
    <dbReference type="NCBI Taxonomy" id="412755"/>
    <lineage>
        <taxon>unclassified sequences</taxon>
        <taxon>metagenomes</taxon>
        <taxon>ecological metagenomes</taxon>
    </lineage>
</organism>
<name>X1M3I5_9ZZZZ</name>
<reference evidence="3" key="1">
    <citation type="journal article" date="2014" name="Front. Microbiol.">
        <title>High frequency of phylogenetically diverse reductive dehalogenase-homologous genes in deep subseafloor sedimentary metagenomes.</title>
        <authorList>
            <person name="Kawai M."/>
            <person name="Futagami T."/>
            <person name="Toyoda A."/>
            <person name="Takaki Y."/>
            <person name="Nishi S."/>
            <person name="Hori S."/>
            <person name="Arai W."/>
            <person name="Tsubouchi T."/>
            <person name="Morono Y."/>
            <person name="Uchiyama I."/>
            <person name="Ito T."/>
            <person name="Fujiyama A."/>
            <person name="Inagaki F."/>
            <person name="Takami H."/>
        </authorList>
    </citation>
    <scope>NUCLEOTIDE SEQUENCE</scope>
    <source>
        <strain evidence="3">Expedition CK06-06</strain>
    </source>
</reference>
<dbReference type="InterPro" id="IPR039565">
    <property type="entry name" value="BamD-like"/>
</dbReference>
<dbReference type="AlphaFoldDB" id="X1M3I5"/>
<dbReference type="InterPro" id="IPR011990">
    <property type="entry name" value="TPR-like_helical_dom_sf"/>
</dbReference>
<feature type="non-terminal residue" evidence="3">
    <location>
        <position position="163"/>
    </location>
</feature>